<gene>
    <name evidence="1" type="ORF">ElyMa_002288900</name>
</gene>
<dbReference type="AlphaFoldDB" id="A0AAV4G2U4"/>
<organism evidence="1 2">
    <name type="scientific">Elysia marginata</name>
    <dbReference type="NCBI Taxonomy" id="1093978"/>
    <lineage>
        <taxon>Eukaryota</taxon>
        <taxon>Metazoa</taxon>
        <taxon>Spiralia</taxon>
        <taxon>Lophotrochozoa</taxon>
        <taxon>Mollusca</taxon>
        <taxon>Gastropoda</taxon>
        <taxon>Heterobranchia</taxon>
        <taxon>Euthyneura</taxon>
        <taxon>Panpulmonata</taxon>
        <taxon>Sacoglossa</taxon>
        <taxon>Placobranchoidea</taxon>
        <taxon>Plakobranchidae</taxon>
        <taxon>Elysia</taxon>
    </lineage>
</organism>
<name>A0AAV4G2U4_9GAST</name>
<keyword evidence="2" id="KW-1185">Reference proteome</keyword>
<accession>A0AAV4G2U4</accession>
<evidence type="ECO:0000313" key="1">
    <source>
        <dbReference type="EMBL" id="GFR79471.1"/>
    </source>
</evidence>
<protein>
    <submittedName>
        <fullName evidence="1">Uncharacterized protein</fullName>
    </submittedName>
</protein>
<dbReference type="Proteomes" id="UP000762676">
    <property type="component" value="Unassembled WGS sequence"/>
</dbReference>
<reference evidence="1 2" key="1">
    <citation type="journal article" date="2021" name="Elife">
        <title>Chloroplast acquisition without the gene transfer in kleptoplastic sea slugs, Plakobranchus ocellatus.</title>
        <authorList>
            <person name="Maeda T."/>
            <person name="Takahashi S."/>
            <person name="Yoshida T."/>
            <person name="Shimamura S."/>
            <person name="Takaki Y."/>
            <person name="Nagai Y."/>
            <person name="Toyoda A."/>
            <person name="Suzuki Y."/>
            <person name="Arimoto A."/>
            <person name="Ishii H."/>
            <person name="Satoh N."/>
            <person name="Nishiyama T."/>
            <person name="Hasebe M."/>
            <person name="Maruyama T."/>
            <person name="Minagawa J."/>
            <person name="Obokata J."/>
            <person name="Shigenobu S."/>
        </authorList>
    </citation>
    <scope>NUCLEOTIDE SEQUENCE [LARGE SCALE GENOMIC DNA]</scope>
</reference>
<sequence length="96" mass="10804">MDGTDYRAGGVYIKTNNEEMSLDIAAGRYGSRYRVESVAFHAVLEWLVVENNRVKSISSRTPGRWSRSSTLDYSVLRPSFRTIPGDSTTAKTTHRC</sequence>
<dbReference type="EMBL" id="BMAT01004749">
    <property type="protein sequence ID" value="GFR79471.1"/>
    <property type="molecule type" value="Genomic_DNA"/>
</dbReference>
<proteinExistence type="predicted"/>
<comment type="caution">
    <text evidence="1">The sequence shown here is derived from an EMBL/GenBank/DDBJ whole genome shotgun (WGS) entry which is preliminary data.</text>
</comment>
<evidence type="ECO:0000313" key="2">
    <source>
        <dbReference type="Proteomes" id="UP000762676"/>
    </source>
</evidence>